<gene>
    <name evidence="1" type="ORF">A3C90_04155</name>
</gene>
<accession>A0A1F6MDA3</accession>
<dbReference type="AlphaFoldDB" id="A0A1F6MDA3"/>
<name>A0A1F6MDA3_9BACT</name>
<evidence type="ECO:0000313" key="1">
    <source>
        <dbReference type="EMBL" id="OGH69595.1"/>
    </source>
</evidence>
<evidence type="ECO:0008006" key="3">
    <source>
        <dbReference type="Google" id="ProtNLM"/>
    </source>
</evidence>
<sequence>MKTALHIKVDTQVKRRARTLADKLGIPLSTLVNGMLSQLVRSETVVLSTARQMTPELEAYLDEIWDDIEQRKNFVGPFATAREIREYFHNV</sequence>
<organism evidence="1 2">
    <name type="scientific">Candidatus Magasanikbacteria bacterium RIFCSPHIGHO2_02_FULL_51_14</name>
    <dbReference type="NCBI Taxonomy" id="1798683"/>
    <lineage>
        <taxon>Bacteria</taxon>
        <taxon>Candidatus Magasanikiibacteriota</taxon>
    </lineage>
</organism>
<dbReference type="STRING" id="1798683.A3C90_04155"/>
<dbReference type="InterPro" id="IPR013321">
    <property type="entry name" value="Arc_rbn_hlx_hlx"/>
</dbReference>
<comment type="caution">
    <text evidence="1">The sequence shown here is derived from an EMBL/GenBank/DDBJ whole genome shotgun (WGS) entry which is preliminary data.</text>
</comment>
<proteinExistence type="predicted"/>
<dbReference type="Gene3D" id="1.10.1220.10">
    <property type="entry name" value="Met repressor-like"/>
    <property type="match status" value="1"/>
</dbReference>
<dbReference type="Proteomes" id="UP000177457">
    <property type="component" value="Unassembled WGS sequence"/>
</dbReference>
<protein>
    <recommendedName>
        <fullName evidence="3">Addiction module antitoxin, RelB/DinJ family</fullName>
    </recommendedName>
</protein>
<dbReference type="GO" id="GO:0006355">
    <property type="term" value="P:regulation of DNA-templated transcription"/>
    <property type="evidence" value="ECO:0007669"/>
    <property type="project" value="InterPro"/>
</dbReference>
<evidence type="ECO:0000313" key="2">
    <source>
        <dbReference type="Proteomes" id="UP000177457"/>
    </source>
</evidence>
<dbReference type="EMBL" id="MFQE01000074">
    <property type="protein sequence ID" value="OGH69595.1"/>
    <property type="molecule type" value="Genomic_DNA"/>
</dbReference>
<reference evidence="1 2" key="1">
    <citation type="journal article" date="2016" name="Nat. Commun.">
        <title>Thousands of microbial genomes shed light on interconnected biogeochemical processes in an aquifer system.</title>
        <authorList>
            <person name="Anantharaman K."/>
            <person name="Brown C.T."/>
            <person name="Hug L.A."/>
            <person name="Sharon I."/>
            <person name="Castelle C.J."/>
            <person name="Probst A.J."/>
            <person name="Thomas B.C."/>
            <person name="Singh A."/>
            <person name="Wilkins M.J."/>
            <person name="Karaoz U."/>
            <person name="Brodie E.L."/>
            <person name="Williams K.H."/>
            <person name="Hubbard S.S."/>
            <person name="Banfield J.F."/>
        </authorList>
    </citation>
    <scope>NUCLEOTIDE SEQUENCE [LARGE SCALE GENOMIC DNA]</scope>
</reference>